<evidence type="ECO:0000256" key="5">
    <source>
        <dbReference type="RuleBase" id="RU368036"/>
    </source>
</evidence>
<comment type="similarity">
    <text evidence="5">Belongs to the gamma-glutamyltransferase family.</text>
</comment>
<dbReference type="PANTHER" id="PTHR43199:SF6">
    <property type="entry name" value="GLUTATHIONE HYDROLASE PROENZYME"/>
    <property type="match status" value="1"/>
</dbReference>
<evidence type="ECO:0000256" key="1">
    <source>
        <dbReference type="ARBA" id="ARBA00001049"/>
    </source>
</evidence>
<protein>
    <recommendedName>
        <fullName evidence="5">Glutathione hydrolase proenzyme</fullName>
        <ecNumber evidence="5">2.3.2.2</ecNumber>
        <ecNumber evidence="5">3.4.19.13</ecNumber>
    </recommendedName>
    <component>
        <recommendedName>
            <fullName evidence="5">Glutathione hydrolase large chain</fullName>
        </recommendedName>
    </component>
    <component>
        <recommendedName>
            <fullName evidence="5">Glutathione hydrolase small chain</fullName>
        </recommendedName>
    </component>
</protein>
<dbReference type="SUPFAM" id="SSF56235">
    <property type="entry name" value="N-terminal nucleophile aminohydrolases (Ntn hydrolases)"/>
    <property type="match status" value="1"/>
</dbReference>
<evidence type="ECO:0000256" key="4">
    <source>
        <dbReference type="ARBA" id="ARBA00047417"/>
    </source>
</evidence>
<dbReference type="PANTHER" id="PTHR43199">
    <property type="entry name" value="GLUTATHIONE HYDROLASE"/>
    <property type="match status" value="1"/>
</dbReference>
<evidence type="ECO:0000256" key="3">
    <source>
        <dbReference type="ARBA" id="ARBA00023315"/>
    </source>
</evidence>
<keyword evidence="6" id="KW-0732">Signal</keyword>
<evidence type="ECO:0000256" key="6">
    <source>
        <dbReference type="SAM" id="SignalP"/>
    </source>
</evidence>
<comment type="catalytic activity">
    <reaction evidence="2 5">
        <text>glutathione + H2O = L-cysteinylglycine + L-glutamate</text>
        <dbReference type="Rhea" id="RHEA:28807"/>
        <dbReference type="ChEBI" id="CHEBI:15377"/>
        <dbReference type="ChEBI" id="CHEBI:29985"/>
        <dbReference type="ChEBI" id="CHEBI:57925"/>
        <dbReference type="ChEBI" id="CHEBI:61694"/>
        <dbReference type="EC" id="3.4.19.13"/>
    </reaction>
</comment>
<dbReference type="PROSITE" id="PS51257">
    <property type="entry name" value="PROKAR_LIPOPROTEIN"/>
    <property type="match status" value="1"/>
</dbReference>
<dbReference type="Proteomes" id="UP001620597">
    <property type="component" value="Unassembled WGS sequence"/>
</dbReference>
<dbReference type="InterPro" id="IPR051792">
    <property type="entry name" value="GGT_bact"/>
</dbReference>
<comment type="PTM">
    <text evidence="5">Cleaved by autocatalysis into a large and a small subunit.</text>
</comment>
<name>A0ABW8NFK4_9GAMM</name>
<keyword evidence="8" id="KW-1185">Reference proteome</keyword>
<dbReference type="EC" id="2.3.2.2" evidence="5"/>
<keyword evidence="5 7" id="KW-0808">Transferase</keyword>
<proteinExistence type="inferred from homology"/>
<dbReference type="InterPro" id="IPR043138">
    <property type="entry name" value="GGT_lsub"/>
</dbReference>
<keyword evidence="5" id="KW-0378">Hydrolase</keyword>
<comment type="subunit">
    <text evidence="5">This enzyme consists of two polypeptide chains, which are synthesized in precursor form from a single polypeptide.</text>
</comment>
<dbReference type="InterPro" id="IPR043137">
    <property type="entry name" value="GGT_ssub_C"/>
</dbReference>
<dbReference type="GO" id="GO:0103068">
    <property type="term" value="F:leukotriene C4 gamma-glutamyl transferase activity"/>
    <property type="evidence" value="ECO:0007669"/>
    <property type="project" value="UniProtKB-EC"/>
</dbReference>
<comment type="pathway">
    <text evidence="5">Sulfur metabolism; glutathione metabolism.</text>
</comment>
<evidence type="ECO:0000313" key="7">
    <source>
        <dbReference type="EMBL" id="MFK4751710.1"/>
    </source>
</evidence>
<comment type="catalytic activity">
    <reaction evidence="1 5">
        <text>an S-substituted glutathione + H2O = an S-substituted L-cysteinylglycine + L-glutamate</text>
        <dbReference type="Rhea" id="RHEA:59468"/>
        <dbReference type="ChEBI" id="CHEBI:15377"/>
        <dbReference type="ChEBI" id="CHEBI:29985"/>
        <dbReference type="ChEBI" id="CHEBI:90779"/>
        <dbReference type="ChEBI" id="CHEBI:143103"/>
        <dbReference type="EC" id="3.4.19.13"/>
    </reaction>
</comment>
<dbReference type="InterPro" id="IPR000101">
    <property type="entry name" value="GGT_peptidase"/>
</dbReference>
<dbReference type="Pfam" id="PF01019">
    <property type="entry name" value="G_glu_transpept"/>
    <property type="match status" value="1"/>
</dbReference>
<keyword evidence="5" id="KW-0865">Zymogen</keyword>
<evidence type="ECO:0000313" key="8">
    <source>
        <dbReference type="Proteomes" id="UP001620597"/>
    </source>
</evidence>
<dbReference type="NCBIfam" id="TIGR00066">
    <property type="entry name" value="g_glut_trans"/>
    <property type="match status" value="1"/>
</dbReference>
<sequence>MIATPRTLFSRFHHLARLVGAVLIALTSLCACALSDNTSNTDSSQTATIPPTATPGFNAIASAHPLATQAGMDILNAGGNAFDAAVAVAASLGVVEPYSAGIGGGGFWLLYLADRHEYRFIDAREKAPLAAHRDYYLDDQGDVIRDKAINGPTAAAIPGQAAAFHWLAQHYGTLPLAITLQPAIEQARNGFPVYQQYRLLLNYRLKALQRYPDSARLFLSNGALPDLGHIIQQPELAITLERLATQGRDGFYQGKTAEALVNGVRTAGGNWTLQDLENYQVVERPPVISTLGEYTLISAPPPSSGGIALTQMLTMLDQFPWRDMNQVQQTHLLAEVMRRAYHDRAKYLGDPDFVDVPAQQLISASHNQQWASSIRLDQATPSISLHGPKNLEEGFHTTHLSVLDARGNMVSATLSINLPFGSAFTVPGTGVVLNDEMDDFSAKPGAANAYGLVGAEANAIAPGKRPLSSMSPSLLVSADQTAIIGTPGGSRIITMVLLGLLQAMQDKPVTDWVAQPRIHHQYLPDVIQYEPGSLTPDQRQQLQAMGHQLKDAGRQYGNMQAIRWDHRSGEVTAATDPRGEGSAVVQAVNSTTHVTVTGTVTADGD</sequence>
<keyword evidence="3 5" id="KW-0012">Acyltransferase</keyword>
<feature type="signal peptide" evidence="6">
    <location>
        <begin position="1"/>
        <end position="33"/>
    </location>
</feature>
<dbReference type="InterPro" id="IPR029055">
    <property type="entry name" value="Ntn_hydrolases_N"/>
</dbReference>
<dbReference type="EMBL" id="JBBKTX010000004">
    <property type="protein sequence ID" value="MFK4751710.1"/>
    <property type="molecule type" value="Genomic_DNA"/>
</dbReference>
<keyword evidence="5" id="KW-0317">Glutathione biosynthesis</keyword>
<accession>A0ABW8NFK4</accession>
<organism evidence="7 8">
    <name type="scientific">Oceanobacter antarcticus</name>
    <dbReference type="NCBI Taxonomy" id="3133425"/>
    <lineage>
        <taxon>Bacteria</taxon>
        <taxon>Pseudomonadati</taxon>
        <taxon>Pseudomonadota</taxon>
        <taxon>Gammaproteobacteria</taxon>
        <taxon>Oceanospirillales</taxon>
        <taxon>Oceanospirillaceae</taxon>
        <taxon>Oceanobacter</taxon>
    </lineage>
</organism>
<gene>
    <name evidence="7" type="primary">ggt</name>
    <name evidence="7" type="ORF">WG929_04715</name>
</gene>
<comment type="catalytic activity">
    <reaction evidence="4 5">
        <text>an N-terminal (5-L-glutamyl)-[peptide] + an alpha-amino acid = 5-L-glutamyl amino acid + an N-terminal L-alpha-aminoacyl-[peptide]</text>
        <dbReference type="Rhea" id="RHEA:23904"/>
        <dbReference type="Rhea" id="RHEA-COMP:9780"/>
        <dbReference type="Rhea" id="RHEA-COMP:9795"/>
        <dbReference type="ChEBI" id="CHEBI:77644"/>
        <dbReference type="ChEBI" id="CHEBI:78597"/>
        <dbReference type="ChEBI" id="CHEBI:78599"/>
        <dbReference type="ChEBI" id="CHEBI:78608"/>
        <dbReference type="EC" id="2.3.2.2"/>
    </reaction>
</comment>
<dbReference type="Gene3D" id="1.10.246.130">
    <property type="match status" value="1"/>
</dbReference>
<feature type="chain" id="PRO_5045341536" description="Glutathione hydrolase proenzyme" evidence="6">
    <location>
        <begin position="34"/>
        <end position="605"/>
    </location>
</feature>
<dbReference type="Gene3D" id="3.60.20.40">
    <property type="match status" value="1"/>
</dbReference>
<dbReference type="PRINTS" id="PR01210">
    <property type="entry name" value="GGTRANSPTASE"/>
</dbReference>
<dbReference type="RefSeq" id="WP_416205103.1">
    <property type="nucleotide sequence ID" value="NZ_JBBKTX010000004.1"/>
</dbReference>
<evidence type="ECO:0000256" key="2">
    <source>
        <dbReference type="ARBA" id="ARBA00001089"/>
    </source>
</evidence>
<comment type="caution">
    <text evidence="7">The sequence shown here is derived from an EMBL/GenBank/DDBJ whole genome shotgun (WGS) entry which is preliminary data.</text>
</comment>
<reference evidence="7 8" key="1">
    <citation type="submission" date="2024-03" db="EMBL/GenBank/DDBJ databases">
        <title>High-quality draft genome sequence of Oceanobacter sp. wDCs-4.</title>
        <authorList>
            <person name="Dong C."/>
        </authorList>
    </citation>
    <scope>NUCLEOTIDE SEQUENCE [LARGE SCALE GENOMIC DNA]</scope>
    <source>
        <strain evidence="8">wDCs-4</strain>
    </source>
</reference>
<dbReference type="EC" id="3.4.19.13" evidence="5"/>